<name>A0A914R9N3_PAREQ</name>
<evidence type="ECO:0000256" key="1">
    <source>
        <dbReference type="SAM" id="MobiDB-lite"/>
    </source>
</evidence>
<feature type="region of interest" description="Disordered" evidence="1">
    <location>
        <begin position="1"/>
        <end position="41"/>
    </location>
</feature>
<evidence type="ECO:0000313" key="2">
    <source>
        <dbReference type="Proteomes" id="UP000887564"/>
    </source>
</evidence>
<dbReference type="WBParaSite" id="PEQ_0000141001-mRNA-1">
    <property type="protein sequence ID" value="PEQ_0000141001-mRNA-1"/>
    <property type="gene ID" value="PEQ_0000141001"/>
</dbReference>
<accession>A0A914R9N3</accession>
<evidence type="ECO:0000313" key="3">
    <source>
        <dbReference type="WBParaSite" id="PEQ_0000141001-mRNA-1"/>
    </source>
</evidence>
<dbReference type="AlphaFoldDB" id="A0A914R9N3"/>
<sequence>MDSTESSTGRLHYEDSVERRLMKSGSAEKRRKKVHKRADLRSRAAEVQHFSLIDVN</sequence>
<protein>
    <submittedName>
        <fullName evidence="3">Uncharacterized protein</fullName>
    </submittedName>
</protein>
<keyword evidence="2" id="KW-1185">Reference proteome</keyword>
<dbReference type="Proteomes" id="UP000887564">
    <property type="component" value="Unplaced"/>
</dbReference>
<proteinExistence type="predicted"/>
<organism evidence="2 3">
    <name type="scientific">Parascaris equorum</name>
    <name type="common">Equine roundworm</name>
    <dbReference type="NCBI Taxonomy" id="6256"/>
    <lineage>
        <taxon>Eukaryota</taxon>
        <taxon>Metazoa</taxon>
        <taxon>Ecdysozoa</taxon>
        <taxon>Nematoda</taxon>
        <taxon>Chromadorea</taxon>
        <taxon>Rhabditida</taxon>
        <taxon>Spirurina</taxon>
        <taxon>Ascaridomorpha</taxon>
        <taxon>Ascaridoidea</taxon>
        <taxon>Ascarididae</taxon>
        <taxon>Parascaris</taxon>
    </lineage>
</organism>
<feature type="compositionally biased region" description="Basic and acidic residues" evidence="1">
    <location>
        <begin position="11"/>
        <end position="21"/>
    </location>
</feature>
<reference evidence="3" key="1">
    <citation type="submission" date="2022-11" db="UniProtKB">
        <authorList>
            <consortium name="WormBaseParasite"/>
        </authorList>
    </citation>
    <scope>IDENTIFICATION</scope>
</reference>